<evidence type="ECO:0000313" key="5">
    <source>
        <dbReference type="EMBL" id="MFK2854104.1"/>
    </source>
</evidence>
<dbReference type="Gene3D" id="3.40.190.80">
    <property type="match status" value="1"/>
</dbReference>
<dbReference type="InterPro" id="IPR020583">
    <property type="entry name" value="Inositol_monoP_metal-BS"/>
</dbReference>
<name>A0ABW8IFY4_9GAMM</name>
<gene>
    <name evidence="5" type="ORF">ISP18_05845</name>
</gene>
<proteinExistence type="inferred from homology"/>
<dbReference type="PRINTS" id="PR00377">
    <property type="entry name" value="IMPHPHTASES"/>
</dbReference>
<keyword evidence="2" id="KW-0479">Metal-binding</keyword>
<evidence type="ECO:0000256" key="4">
    <source>
        <dbReference type="ARBA" id="ARBA00022842"/>
    </source>
</evidence>
<comment type="caution">
    <text evidence="5">The sequence shown here is derived from an EMBL/GenBank/DDBJ whole genome shotgun (WGS) entry which is preliminary data.</text>
</comment>
<accession>A0ABW8IFY4</accession>
<organism evidence="5 6">
    <name type="scientific">Dyella humi</name>
    <dbReference type="NCBI Taxonomy" id="1770547"/>
    <lineage>
        <taxon>Bacteria</taxon>
        <taxon>Pseudomonadati</taxon>
        <taxon>Pseudomonadota</taxon>
        <taxon>Gammaproteobacteria</taxon>
        <taxon>Lysobacterales</taxon>
        <taxon>Rhodanobacteraceae</taxon>
        <taxon>Dyella</taxon>
    </lineage>
</organism>
<dbReference type="SUPFAM" id="SSF56655">
    <property type="entry name" value="Carbohydrate phosphatase"/>
    <property type="match status" value="1"/>
</dbReference>
<evidence type="ECO:0000256" key="3">
    <source>
        <dbReference type="ARBA" id="ARBA00022801"/>
    </source>
</evidence>
<protein>
    <submittedName>
        <fullName evidence="5">Inositol-phosphate phosphatase</fullName>
    </submittedName>
</protein>
<dbReference type="InterPro" id="IPR000760">
    <property type="entry name" value="Inositol_monophosphatase-like"/>
</dbReference>
<dbReference type="PANTHER" id="PTHR20854">
    <property type="entry name" value="INOSITOL MONOPHOSPHATASE"/>
    <property type="match status" value="1"/>
</dbReference>
<keyword evidence="3" id="KW-0378">Hydrolase</keyword>
<dbReference type="PROSITE" id="PS00629">
    <property type="entry name" value="IMP_1"/>
    <property type="match status" value="1"/>
</dbReference>
<dbReference type="Gene3D" id="3.30.540.10">
    <property type="entry name" value="Fructose-1,6-Bisphosphatase, subunit A, domain 1"/>
    <property type="match status" value="1"/>
</dbReference>
<dbReference type="Pfam" id="PF00459">
    <property type="entry name" value="Inositol_P"/>
    <property type="match status" value="1"/>
</dbReference>
<sequence length="270" mass="28989">MNEQRWEAALNAAREAADAAGEVIRHYWRRGVEVEIKSDATPVTIADREAEQAIRAILARALPGAAIYGEEFGLDNDSAELLWLVDPLDGTKSFVRRTPFFSTQIALMYRGELVLGVSSAPIYGETMWASAGNGTWFNGERVHVAATADMAQASLSIGNVKTLTSDARWQALGQMIRDSNRIRGYGDFCHYHLLARGGLDLVIESDVNILDVAALAVIVREAGGVFTDLEGEALNLETRSVLAGTPAIHAQALGCFAAGNGERGTGNRGA</sequence>
<dbReference type="Proteomes" id="UP001620409">
    <property type="component" value="Unassembled WGS sequence"/>
</dbReference>
<evidence type="ECO:0000256" key="1">
    <source>
        <dbReference type="ARBA" id="ARBA00009759"/>
    </source>
</evidence>
<dbReference type="RefSeq" id="WP_380007985.1">
    <property type="nucleotide sequence ID" value="NZ_JADIKI010000022.1"/>
</dbReference>
<evidence type="ECO:0000256" key="2">
    <source>
        <dbReference type="ARBA" id="ARBA00022723"/>
    </source>
</evidence>
<dbReference type="PANTHER" id="PTHR20854:SF4">
    <property type="entry name" value="INOSITOL-1-MONOPHOSPHATASE-RELATED"/>
    <property type="match status" value="1"/>
</dbReference>
<keyword evidence="6" id="KW-1185">Reference proteome</keyword>
<comment type="similarity">
    <text evidence="1">Belongs to the inositol monophosphatase superfamily.</text>
</comment>
<keyword evidence="4" id="KW-0460">Magnesium</keyword>
<evidence type="ECO:0000313" key="6">
    <source>
        <dbReference type="Proteomes" id="UP001620409"/>
    </source>
</evidence>
<reference evidence="5 6" key="1">
    <citation type="submission" date="2020-10" db="EMBL/GenBank/DDBJ databases">
        <title>Phylogeny of dyella-like bacteria.</title>
        <authorList>
            <person name="Fu J."/>
        </authorList>
    </citation>
    <scope>NUCLEOTIDE SEQUENCE [LARGE SCALE GENOMIC DNA]</scope>
    <source>
        <strain evidence="5 6">DHG40</strain>
    </source>
</reference>
<dbReference type="EMBL" id="JADIKI010000022">
    <property type="protein sequence ID" value="MFK2854104.1"/>
    <property type="molecule type" value="Genomic_DNA"/>
</dbReference>